<dbReference type="Pfam" id="PF11702">
    <property type="entry name" value="DUF3295"/>
    <property type="match status" value="1"/>
</dbReference>
<feature type="domain" description="DUF3295" evidence="3">
    <location>
        <begin position="289"/>
        <end position="494"/>
    </location>
</feature>
<dbReference type="OrthoDB" id="515401at2759"/>
<sequence>MPASLAHPVLALAMQNIHQLNTIDADNLSCMWTVFTKCKENLENGRRLENISWRLWYRETMLLDRPYEKLKVTSIGAAELQPTQQKPVVECAPISSLSDPMGSNGLNCMDNVSTADQSPPTTTIPAGTSQEVESSSPKSFMRHLSPLSFQRIISSLVPTGADSSDWKSNVIETSHSAPQPVAPVVVSASETGHTTNSYPRNFAREQHQAPHQQSTHLDHTNAFTTNVAYTPLSQLTYGEAHETSIASFSPRARSVVQGFPATSNVERAPQLQNTKGKFFIDNEDSESDDDDMVTPTSNAFAPKLKMASLPHASSLRSSRPFPPSLVEDDGVINVEYNESGSDWDDATESSTRSLPGDEGIFEKTSALSQREQQLLHPVPRRSLLSSLLAQKSQPQPFLRSSRSVYQDLHTLSTPSFSADSTPQPVPAFSRKAMANQTLRQQYVAPIRSPATIRRDILCSELSESLRRNLLRERQQTNLPYATATSKARSNANALRGRYAEPQVSLNTTPASTALGGDKNLGWFESFRGW</sequence>
<dbReference type="PANTHER" id="PTHR28014:SF1">
    <property type="entry name" value="NEGATIVE REGULATOR OF RAS-CAMP PATHWAY"/>
    <property type="match status" value="1"/>
</dbReference>
<dbReference type="PANTHER" id="PTHR28014">
    <property type="entry name" value="NEGATIVE REGULATOR OF RAS-CAMP PATHWAY"/>
    <property type="match status" value="1"/>
</dbReference>
<dbReference type="InterPro" id="IPR013860">
    <property type="entry name" value="AreA_GATA"/>
</dbReference>
<keyword evidence="5" id="KW-1185">Reference proteome</keyword>
<comment type="caution">
    <text evidence="4">The sequence shown here is derived from an EMBL/GenBank/DDBJ whole genome shotgun (WGS) entry which is preliminary data.</text>
</comment>
<feature type="region of interest" description="Disordered" evidence="1">
    <location>
        <begin position="115"/>
        <end position="135"/>
    </location>
</feature>
<evidence type="ECO:0000313" key="4">
    <source>
        <dbReference type="EMBL" id="RUP43912.1"/>
    </source>
</evidence>
<dbReference type="InterPro" id="IPR053043">
    <property type="entry name" value="Ras-cAMP_regulatory"/>
</dbReference>
<dbReference type="GO" id="GO:0031930">
    <property type="term" value="P:mitochondria-nucleus signaling pathway"/>
    <property type="evidence" value="ECO:0007669"/>
    <property type="project" value="TreeGrafter"/>
</dbReference>
<accession>A0A433CZ91</accession>
<feature type="domain" description="Nitrogen regulatory protein areA GATA-like" evidence="2">
    <location>
        <begin position="31"/>
        <end position="58"/>
    </location>
</feature>
<dbReference type="GO" id="GO:0000122">
    <property type="term" value="P:negative regulation of transcription by RNA polymerase II"/>
    <property type="evidence" value="ECO:0007669"/>
    <property type="project" value="TreeGrafter"/>
</dbReference>
<name>A0A433CZ91_9FUNG</name>
<dbReference type="EMBL" id="RBNI01010049">
    <property type="protein sequence ID" value="RUP43912.1"/>
    <property type="molecule type" value="Genomic_DNA"/>
</dbReference>
<evidence type="ECO:0000256" key="1">
    <source>
        <dbReference type="SAM" id="MobiDB-lite"/>
    </source>
</evidence>
<feature type="region of interest" description="Disordered" evidence="1">
    <location>
        <begin position="336"/>
        <end position="358"/>
    </location>
</feature>
<evidence type="ECO:0000259" key="2">
    <source>
        <dbReference type="Pfam" id="PF08550"/>
    </source>
</evidence>
<protein>
    <recommendedName>
        <fullName evidence="6">Nitrogen regulatory protein areA GATA-like domain-containing protein</fullName>
    </recommendedName>
</protein>
<dbReference type="Proteomes" id="UP000268093">
    <property type="component" value="Unassembled WGS sequence"/>
</dbReference>
<proteinExistence type="predicted"/>
<evidence type="ECO:0008006" key="6">
    <source>
        <dbReference type="Google" id="ProtNLM"/>
    </source>
</evidence>
<dbReference type="Pfam" id="PF08550">
    <property type="entry name" value="GATA_AreA"/>
    <property type="match status" value="1"/>
</dbReference>
<gene>
    <name evidence="4" type="ORF">BC936DRAFT_136554</name>
</gene>
<evidence type="ECO:0000313" key="5">
    <source>
        <dbReference type="Proteomes" id="UP000268093"/>
    </source>
</evidence>
<dbReference type="InterPro" id="IPR021711">
    <property type="entry name" value="DUF3295"/>
</dbReference>
<reference evidence="4 5" key="1">
    <citation type="journal article" date="2018" name="New Phytol.">
        <title>Phylogenomics of Endogonaceae and evolution of mycorrhizas within Mucoromycota.</title>
        <authorList>
            <person name="Chang Y."/>
            <person name="Desiro A."/>
            <person name="Na H."/>
            <person name="Sandor L."/>
            <person name="Lipzen A."/>
            <person name="Clum A."/>
            <person name="Barry K."/>
            <person name="Grigoriev I.V."/>
            <person name="Martin F.M."/>
            <person name="Stajich J.E."/>
            <person name="Smith M.E."/>
            <person name="Bonito G."/>
            <person name="Spatafora J.W."/>
        </authorList>
    </citation>
    <scope>NUCLEOTIDE SEQUENCE [LARGE SCALE GENOMIC DNA]</scope>
    <source>
        <strain evidence="4 5">GMNB39</strain>
    </source>
</reference>
<dbReference type="GO" id="GO:0005737">
    <property type="term" value="C:cytoplasm"/>
    <property type="evidence" value="ECO:0007669"/>
    <property type="project" value="TreeGrafter"/>
</dbReference>
<dbReference type="AlphaFoldDB" id="A0A433CZ91"/>
<dbReference type="GO" id="GO:0006808">
    <property type="term" value="P:regulation of nitrogen utilization"/>
    <property type="evidence" value="ECO:0007669"/>
    <property type="project" value="TreeGrafter"/>
</dbReference>
<evidence type="ECO:0000259" key="3">
    <source>
        <dbReference type="Pfam" id="PF11702"/>
    </source>
</evidence>
<organism evidence="4 5">
    <name type="scientific">Jimgerdemannia flammicorona</name>
    <dbReference type="NCBI Taxonomy" id="994334"/>
    <lineage>
        <taxon>Eukaryota</taxon>
        <taxon>Fungi</taxon>
        <taxon>Fungi incertae sedis</taxon>
        <taxon>Mucoromycota</taxon>
        <taxon>Mucoromycotina</taxon>
        <taxon>Endogonomycetes</taxon>
        <taxon>Endogonales</taxon>
        <taxon>Endogonaceae</taxon>
        <taxon>Jimgerdemannia</taxon>
    </lineage>
</organism>